<dbReference type="Proteomes" id="UP000444721">
    <property type="component" value="Unassembled WGS sequence"/>
</dbReference>
<evidence type="ECO:0000256" key="1">
    <source>
        <dbReference type="SAM" id="Phobius"/>
    </source>
</evidence>
<name>A0A6A5BJ82_NAEFO</name>
<dbReference type="EMBL" id="VFQX01000062">
    <property type="protein sequence ID" value="KAF0973119.1"/>
    <property type="molecule type" value="Genomic_DNA"/>
</dbReference>
<dbReference type="GeneID" id="68115841"/>
<dbReference type="OrthoDB" id="10330951at2759"/>
<keyword evidence="1" id="KW-1133">Transmembrane helix</keyword>
<dbReference type="VEuPathDB" id="AmoebaDB:FDP41_008623"/>
<gene>
    <name evidence="3" type="ORF">FDP41_008623</name>
    <name evidence="2" type="ORF">FDP41_009556</name>
</gene>
<keyword evidence="4" id="KW-1185">Reference proteome</keyword>
<protein>
    <submittedName>
        <fullName evidence="3">Uncharacterized protein</fullName>
    </submittedName>
</protein>
<dbReference type="EMBL" id="VFQX01000071">
    <property type="protein sequence ID" value="KAF0972148.1"/>
    <property type="molecule type" value="Genomic_DNA"/>
</dbReference>
<keyword evidence="1" id="KW-0812">Transmembrane</keyword>
<dbReference type="VEuPathDB" id="AmoebaDB:NF0050170"/>
<dbReference type="VEuPathDB" id="AmoebaDB:NfTy_069730"/>
<organism evidence="3 4">
    <name type="scientific">Naegleria fowleri</name>
    <name type="common">Brain eating amoeba</name>
    <dbReference type="NCBI Taxonomy" id="5763"/>
    <lineage>
        <taxon>Eukaryota</taxon>
        <taxon>Discoba</taxon>
        <taxon>Heterolobosea</taxon>
        <taxon>Tetramitia</taxon>
        <taxon>Eutetramitia</taxon>
        <taxon>Vahlkampfiidae</taxon>
        <taxon>Naegleria</taxon>
    </lineage>
</organism>
<reference evidence="3 4" key="1">
    <citation type="journal article" date="2019" name="Sci. Rep.">
        <title>Nanopore sequencing improves the draft genome of the human pathogenic amoeba Naegleria fowleri.</title>
        <authorList>
            <person name="Liechti N."/>
            <person name="Schurch N."/>
            <person name="Bruggmann R."/>
            <person name="Wittwer M."/>
        </authorList>
    </citation>
    <scope>NUCLEOTIDE SEQUENCE [LARGE SCALE GENOMIC DNA]</scope>
    <source>
        <strain evidence="3 4">ATCC 30894</strain>
    </source>
</reference>
<sequence length="761" mass="84129">MSSPKKNSASSRKKHCKLGSSSTLLNFLLQFNLHVLLFVSFTFFIVRPVNAQTPSLVITNNKLTSRGFTAKFITATDLSASLSSSNSGSTLTNVNFFILNMRGGHFEYRNGNVSLFVNSFTSNDIQQGKVLFIPDGFVGSTSNINSPIEYPAYNVIAQGTVQTASGIVFVNSTVSSAQVTYSRWSEPALPLTWTTISASAPKPIVINRSNSTHAYFEVTMFKRNLDLDGSPAASFHVALQSDTLCQTSSSIVLNALSDNFVLVKDSSYSQTFVLIRPLRDHLSDSKVVKNMAGVYIDAKTTIFTSYMLYDLTASTFTCKTIPFTEVIITQVDLSLQPIPSTAHPEISLAPTRLVVSDSSQIEVGISVRIAGLNNANIFNWNVIGPKYFGVRYPILIDVKSDAKYWKLTLASNKVNPGDDFSGIYMVSFESQVSGQAGSTLYQLSFALQYIVPNNDNAGNGGNNGLNFDTQIDTYLDNHFATSPPQTQFYNDSLMYVKVSTIIVQTGVGGLSPIPSSKQVAPWNVFICCTKNLQAIPSNQCRQFDSTIMTYQKQLIINGTVSNDTDVKYGFNLTYPEEILGISDWGTLRHIYAFSLFLDPLLTGQDKRCFFAVDTYLVNADIPILQTLSTRKVATISKPTLKKLSIHHNGIMQENLIDVVSTDHSMTNDRKYLRSLQAVAASSNMMSTSTRAFDLIERMTPRFSSTPGIKSPNPSTKVQLPSIQYICESFALPCKQFHLHYWIIILVTCLYICMLEQLWIQA</sequence>
<dbReference type="RefSeq" id="XP_044557832.1">
    <property type="nucleotide sequence ID" value="XM_044712497.1"/>
</dbReference>
<proteinExistence type="predicted"/>
<dbReference type="OMA" id="PYNIFIC"/>
<evidence type="ECO:0000313" key="4">
    <source>
        <dbReference type="Proteomes" id="UP000444721"/>
    </source>
</evidence>
<feature type="transmembrane region" description="Helical" evidence="1">
    <location>
        <begin position="738"/>
        <end position="759"/>
    </location>
</feature>
<dbReference type="VEuPathDB" id="AmoebaDB:FDP41_009556"/>
<comment type="caution">
    <text evidence="3">The sequence shown here is derived from an EMBL/GenBank/DDBJ whole genome shotgun (WGS) entry which is preliminary data.</text>
</comment>
<evidence type="ECO:0000313" key="2">
    <source>
        <dbReference type="EMBL" id="KAF0972148.1"/>
    </source>
</evidence>
<accession>A0A6A5BJ82</accession>
<evidence type="ECO:0000313" key="3">
    <source>
        <dbReference type="EMBL" id="KAF0973119.1"/>
    </source>
</evidence>
<dbReference type="AlphaFoldDB" id="A0A6A5BJ82"/>
<keyword evidence="1" id="KW-0472">Membrane</keyword>